<dbReference type="InterPro" id="IPR008920">
    <property type="entry name" value="TF_FadR/GntR_C"/>
</dbReference>
<dbReference type="Gene3D" id="1.10.10.10">
    <property type="entry name" value="Winged helix-like DNA-binding domain superfamily/Winged helix DNA-binding domain"/>
    <property type="match status" value="1"/>
</dbReference>
<evidence type="ECO:0000259" key="4">
    <source>
        <dbReference type="PROSITE" id="PS50949"/>
    </source>
</evidence>
<gene>
    <name evidence="5" type="ORF">IAA83_03660</name>
</gene>
<keyword evidence="2" id="KW-0238">DNA-binding</keyword>
<dbReference type="GO" id="GO:0003677">
    <property type="term" value="F:DNA binding"/>
    <property type="evidence" value="ECO:0007669"/>
    <property type="project" value="UniProtKB-KW"/>
</dbReference>
<dbReference type="CDD" id="cd07377">
    <property type="entry name" value="WHTH_GntR"/>
    <property type="match status" value="1"/>
</dbReference>
<dbReference type="SUPFAM" id="SSF46785">
    <property type="entry name" value="Winged helix' DNA-binding domain"/>
    <property type="match status" value="1"/>
</dbReference>
<protein>
    <submittedName>
        <fullName evidence="5">FadR family transcriptional regulator</fullName>
    </submittedName>
</protein>
<accession>A0A9D1F8S4</accession>
<sequence length="227" mass="26103">MSYSTQASNQVFQYITDHISSGIWKPGMKIDTEDQLCQTLSVSRAAVRQAIERLSSLSVLRKQQGSGTYVNGFDQVSLMGMLYYPPSRETMMTVLEFRRMFDSYNAELFVAHASQEELDAVEENYREMVTLKDDPQKFQSYESQFHHLLAIGTHNVIIQQISVLLTDLLTWHQAMQYDNIGPDNSILWHGRILEALQERNGELASLYTRIHIDNSIEYVEAHMNTEA</sequence>
<dbReference type="Proteomes" id="UP000886741">
    <property type="component" value="Unassembled WGS sequence"/>
</dbReference>
<dbReference type="InterPro" id="IPR036388">
    <property type="entry name" value="WH-like_DNA-bd_sf"/>
</dbReference>
<keyword evidence="3" id="KW-0804">Transcription</keyword>
<dbReference type="PROSITE" id="PS50949">
    <property type="entry name" value="HTH_GNTR"/>
    <property type="match status" value="1"/>
</dbReference>
<dbReference type="PANTHER" id="PTHR43537">
    <property type="entry name" value="TRANSCRIPTIONAL REGULATOR, GNTR FAMILY"/>
    <property type="match status" value="1"/>
</dbReference>
<dbReference type="InterPro" id="IPR036390">
    <property type="entry name" value="WH_DNA-bd_sf"/>
</dbReference>
<dbReference type="EMBL" id="DVJJ01000058">
    <property type="protein sequence ID" value="HIS64454.1"/>
    <property type="molecule type" value="Genomic_DNA"/>
</dbReference>
<dbReference type="InterPro" id="IPR011711">
    <property type="entry name" value="GntR_C"/>
</dbReference>
<dbReference type="InterPro" id="IPR000524">
    <property type="entry name" value="Tscrpt_reg_HTH_GntR"/>
</dbReference>
<name>A0A9D1F8S4_9FIRM</name>
<reference evidence="5" key="2">
    <citation type="journal article" date="2021" name="PeerJ">
        <title>Extensive microbial diversity within the chicken gut microbiome revealed by metagenomics and culture.</title>
        <authorList>
            <person name="Gilroy R."/>
            <person name="Ravi A."/>
            <person name="Getino M."/>
            <person name="Pursley I."/>
            <person name="Horton D.L."/>
            <person name="Alikhan N.F."/>
            <person name="Baker D."/>
            <person name="Gharbi K."/>
            <person name="Hall N."/>
            <person name="Watson M."/>
            <person name="Adriaenssens E.M."/>
            <person name="Foster-Nyarko E."/>
            <person name="Jarju S."/>
            <person name="Secka A."/>
            <person name="Antonio M."/>
            <person name="Oren A."/>
            <person name="Chaudhuri R.R."/>
            <person name="La Ragione R."/>
            <person name="Hildebrand F."/>
            <person name="Pallen M.J."/>
        </authorList>
    </citation>
    <scope>NUCLEOTIDE SEQUENCE</scope>
    <source>
        <strain evidence="5">ChiBcec16-1751</strain>
    </source>
</reference>
<proteinExistence type="predicted"/>
<dbReference type="PANTHER" id="PTHR43537:SF5">
    <property type="entry name" value="UXU OPERON TRANSCRIPTIONAL REGULATOR"/>
    <property type="match status" value="1"/>
</dbReference>
<evidence type="ECO:0000256" key="2">
    <source>
        <dbReference type="ARBA" id="ARBA00023125"/>
    </source>
</evidence>
<evidence type="ECO:0000313" key="5">
    <source>
        <dbReference type="EMBL" id="HIS64454.1"/>
    </source>
</evidence>
<evidence type="ECO:0000256" key="1">
    <source>
        <dbReference type="ARBA" id="ARBA00023015"/>
    </source>
</evidence>
<dbReference type="SUPFAM" id="SSF48008">
    <property type="entry name" value="GntR ligand-binding domain-like"/>
    <property type="match status" value="1"/>
</dbReference>
<reference evidence="5" key="1">
    <citation type="submission" date="2020-10" db="EMBL/GenBank/DDBJ databases">
        <authorList>
            <person name="Gilroy R."/>
        </authorList>
    </citation>
    <scope>NUCLEOTIDE SEQUENCE</scope>
    <source>
        <strain evidence="5">ChiBcec16-1751</strain>
    </source>
</reference>
<dbReference type="AlphaFoldDB" id="A0A9D1F8S4"/>
<keyword evidence="1" id="KW-0805">Transcription regulation</keyword>
<organism evidence="5 6">
    <name type="scientific">Candidatus Avoscillospira avistercoris</name>
    <dbReference type="NCBI Taxonomy" id="2840707"/>
    <lineage>
        <taxon>Bacteria</taxon>
        <taxon>Bacillati</taxon>
        <taxon>Bacillota</taxon>
        <taxon>Clostridia</taxon>
        <taxon>Eubacteriales</taxon>
        <taxon>Oscillospiraceae</taxon>
        <taxon>Oscillospiraceae incertae sedis</taxon>
        <taxon>Candidatus Avoscillospira</taxon>
    </lineage>
</organism>
<dbReference type="GO" id="GO:0003700">
    <property type="term" value="F:DNA-binding transcription factor activity"/>
    <property type="evidence" value="ECO:0007669"/>
    <property type="project" value="InterPro"/>
</dbReference>
<feature type="domain" description="HTH gntR-type" evidence="4">
    <location>
        <begin position="5"/>
        <end position="73"/>
    </location>
</feature>
<evidence type="ECO:0000256" key="3">
    <source>
        <dbReference type="ARBA" id="ARBA00023163"/>
    </source>
</evidence>
<dbReference type="SMART" id="SM00895">
    <property type="entry name" value="FCD"/>
    <property type="match status" value="1"/>
</dbReference>
<evidence type="ECO:0000313" key="6">
    <source>
        <dbReference type="Proteomes" id="UP000886741"/>
    </source>
</evidence>
<comment type="caution">
    <text evidence="5">The sequence shown here is derived from an EMBL/GenBank/DDBJ whole genome shotgun (WGS) entry which is preliminary data.</text>
</comment>
<dbReference type="Pfam" id="PF07729">
    <property type="entry name" value="FCD"/>
    <property type="match status" value="1"/>
</dbReference>
<dbReference type="Pfam" id="PF00392">
    <property type="entry name" value="GntR"/>
    <property type="match status" value="1"/>
</dbReference>
<dbReference type="SMART" id="SM00345">
    <property type="entry name" value="HTH_GNTR"/>
    <property type="match status" value="1"/>
</dbReference>
<dbReference type="Gene3D" id="1.20.120.530">
    <property type="entry name" value="GntR ligand-binding domain-like"/>
    <property type="match status" value="1"/>
</dbReference>